<evidence type="ECO:0000313" key="2">
    <source>
        <dbReference type="Proteomes" id="UP000256845"/>
    </source>
</evidence>
<dbReference type="AlphaFoldDB" id="A0A3D9HMQ5"/>
<organism evidence="1 2">
    <name type="scientific">Aestuariispira insulae</name>
    <dbReference type="NCBI Taxonomy" id="1461337"/>
    <lineage>
        <taxon>Bacteria</taxon>
        <taxon>Pseudomonadati</taxon>
        <taxon>Pseudomonadota</taxon>
        <taxon>Alphaproteobacteria</taxon>
        <taxon>Rhodospirillales</taxon>
        <taxon>Kiloniellaceae</taxon>
        <taxon>Aestuariispira</taxon>
    </lineage>
</organism>
<sequence>MRSSSLDPGCGDNLVDLASLRAQVARLERSSFGAVDMQAVLETGVRAIDETLPDGGLLIGAVHEISGAAADAFLLHLLARVTGPVLWCRGRSGRTGELYGPGLDLCGIRTGELLFARGRDDHDCLWAMEEALRSGLLAAVVGEPGKRVDLTASRRLQLAAERGRTLGIILAGETGGEGLSPSALQSRWQAAPCPLETGEQAAWTLHLRRCRGGGQGYWRMAV</sequence>
<dbReference type="RefSeq" id="WP_147300993.1">
    <property type="nucleotide sequence ID" value="NZ_QRDW01000004.1"/>
</dbReference>
<proteinExistence type="predicted"/>
<comment type="caution">
    <text evidence="1">The sequence shown here is derived from an EMBL/GenBank/DDBJ whole genome shotgun (WGS) entry which is preliminary data.</text>
</comment>
<reference evidence="1 2" key="1">
    <citation type="submission" date="2018-07" db="EMBL/GenBank/DDBJ databases">
        <title>Genomic Encyclopedia of Type Strains, Phase III (KMG-III): the genomes of soil and plant-associated and newly described type strains.</title>
        <authorList>
            <person name="Whitman W."/>
        </authorList>
    </citation>
    <scope>NUCLEOTIDE SEQUENCE [LARGE SCALE GENOMIC DNA]</scope>
    <source>
        <strain evidence="1 2">CECT 8488</strain>
    </source>
</reference>
<dbReference type="Proteomes" id="UP000256845">
    <property type="component" value="Unassembled WGS sequence"/>
</dbReference>
<name>A0A3D9HMQ5_9PROT</name>
<dbReference type="InterPro" id="IPR027417">
    <property type="entry name" value="P-loop_NTPase"/>
</dbReference>
<protein>
    <submittedName>
        <fullName evidence="1">Protein ImuA</fullName>
    </submittedName>
</protein>
<dbReference type="EMBL" id="QRDW01000004">
    <property type="protein sequence ID" value="RED50773.1"/>
    <property type="molecule type" value="Genomic_DNA"/>
</dbReference>
<dbReference type="SUPFAM" id="SSF52540">
    <property type="entry name" value="P-loop containing nucleoside triphosphate hydrolases"/>
    <property type="match status" value="1"/>
</dbReference>
<keyword evidence="2" id="KW-1185">Reference proteome</keyword>
<accession>A0A3D9HMQ5</accession>
<evidence type="ECO:0000313" key="1">
    <source>
        <dbReference type="EMBL" id="RED50773.1"/>
    </source>
</evidence>
<dbReference type="Gene3D" id="3.40.50.300">
    <property type="entry name" value="P-loop containing nucleotide triphosphate hydrolases"/>
    <property type="match status" value="1"/>
</dbReference>
<gene>
    <name evidence="1" type="ORF">DFP90_10444</name>
</gene>
<dbReference type="OrthoDB" id="7202530at2"/>